<name>A0ABP9FPS5_9SPHI</name>
<gene>
    <name evidence="3" type="ORF">GCM10023313_12760</name>
</gene>
<protein>
    <recommendedName>
        <fullName evidence="5">Pentapeptide MXKDX repeat protein</fullName>
    </recommendedName>
</protein>
<feature type="region of interest" description="Disordered" evidence="1">
    <location>
        <begin position="23"/>
        <end position="63"/>
    </location>
</feature>
<evidence type="ECO:0000256" key="2">
    <source>
        <dbReference type="SAM" id="SignalP"/>
    </source>
</evidence>
<evidence type="ECO:0000313" key="4">
    <source>
        <dbReference type="Proteomes" id="UP001501436"/>
    </source>
</evidence>
<dbReference type="Proteomes" id="UP001501436">
    <property type="component" value="Unassembled WGS sequence"/>
</dbReference>
<accession>A0ABP9FPS5</accession>
<evidence type="ECO:0000313" key="3">
    <source>
        <dbReference type="EMBL" id="GAA4911301.1"/>
    </source>
</evidence>
<keyword evidence="2" id="KW-0732">Signal</keyword>
<feature type="compositionally biased region" description="Basic and acidic residues" evidence="1">
    <location>
        <begin position="25"/>
        <end position="63"/>
    </location>
</feature>
<proteinExistence type="predicted"/>
<evidence type="ECO:0000256" key="1">
    <source>
        <dbReference type="SAM" id="MobiDB-lite"/>
    </source>
</evidence>
<keyword evidence="4" id="KW-1185">Reference proteome</keyword>
<reference evidence="4" key="1">
    <citation type="journal article" date="2019" name="Int. J. Syst. Evol. Microbiol.">
        <title>The Global Catalogue of Microorganisms (GCM) 10K type strain sequencing project: providing services to taxonomists for standard genome sequencing and annotation.</title>
        <authorList>
            <consortium name="The Broad Institute Genomics Platform"/>
            <consortium name="The Broad Institute Genome Sequencing Center for Infectious Disease"/>
            <person name="Wu L."/>
            <person name="Ma J."/>
        </authorList>
    </citation>
    <scope>NUCLEOTIDE SEQUENCE [LARGE SCALE GENOMIC DNA]</scope>
    <source>
        <strain evidence="4">JCM 18283</strain>
    </source>
</reference>
<sequence>MKKSIIAAALVLSTVFSSVAATENKAGDKKDVSSADAKAGDKKDVSSADFTKAGDKKDVSSAD</sequence>
<organism evidence="3 4">
    <name type="scientific">Mucilaginibacter defluvii</name>
    <dbReference type="NCBI Taxonomy" id="1196019"/>
    <lineage>
        <taxon>Bacteria</taxon>
        <taxon>Pseudomonadati</taxon>
        <taxon>Bacteroidota</taxon>
        <taxon>Sphingobacteriia</taxon>
        <taxon>Sphingobacteriales</taxon>
        <taxon>Sphingobacteriaceae</taxon>
        <taxon>Mucilaginibacter</taxon>
    </lineage>
</organism>
<evidence type="ECO:0008006" key="5">
    <source>
        <dbReference type="Google" id="ProtNLM"/>
    </source>
</evidence>
<feature type="chain" id="PRO_5045911650" description="Pentapeptide MXKDX repeat protein" evidence="2">
    <location>
        <begin position="21"/>
        <end position="63"/>
    </location>
</feature>
<dbReference type="EMBL" id="BAABJI010000002">
    <property type="protein sequence ID" value="GAA4911301.1"/>
    <property type="molecule type" value="Genomic_DNA"/>
</dbReference>
<comment type="caution">
    <text evidence="3">The sequence shown here is derived from an EMBL/GenBank/DDBJ whole genome shotgun (WGS) entry which is preliminary data.</text>
</comment>
<dbReference type="RefSeq" id="WP_232175291.1">
    <property type="nucleotide sequence ID" value="NZ_BAABJI010000002.1"/>
</dbReference>
<feature type="signal peptide" evidence="2">
    <location>
        <begin position="1"/>
        <end position="20"/>
    </location>
</feature>